<dbReference type="Pfam" id="PF21983">
    <property type="entry name" value="NikA-like"/>
    <property type="match status" value="1"/>
</dbReference>
<organism evidence="2 3">
    <name type="scientific">Marinobacter adhaerens</name>
    <dbReference type="NCBI Taxonomy" id="1033846"/>
    <lineage>
        <taxon>Bacteria</taxon>
        <taxon>Pseudomonadati</taxon>
        <taxon>Pseudomonadota</taxon>
        <taxon>Gammaproteobacteria</taxon>
        <taxon>Pseudomonadales</taxon>
        <taxon>Marinobacteraceae</taxon>
        <taxon>Marinobacter</taxon>
    </lineage>
</organism>
<feature type="compositionally biased region" description="Basic residues" evidence="1">
    <location>
        <begin position="1"/>
        <end position="10"/>
    </location>
</feature>
<comment type="caution">
    <text evidence="2">The sequence shown here is derived from an EMBL/GenBank/DDBJ whole genome shotgun (WGS) entry which is preliminary data.</text>
</comment>
<accession>A0A851I4J5</accession>
<reference evidence="2 3" key="1">
    <citation type="submission" date="2020-03" db="EMBL/GenBank/DDBJ databases">
        <title>Metagenomic, metatranscriptomic, and metabolomic analyses revealed the key microbes and metabolic features during the fermentation of ganjang, Korean traditional soy sauce.</title>
        <authorList>
            <person name="Chun B.H."/>
            <person name="Jeon C.O."/>
        </authorList>
    </citation>
    <scope>NUCLEOTIDE SEQUENCE [LARGE SCALE GENOMIC DNA]</scope>
    <source>
        <strain evidence="2 3">KG14</strain>
    </source>
</reference>
<dbReference type="AlphaFoldDB" id="A0A851I4J5"/>
<evidence type="ECO:0000313" key="2">
    <source>
        <dbReference type="EMBL" id="NWN92958.1"/>
    </source>
</evidence>
<keyword evidence="3" id="KW-1185">Reference proteome</keyword>
<name>A0A851I4J5_9GAMM</name>
<dbReference type="Proteomes" id="UP000536442">
    <property type="component" value="Unassembled WGS sequence"/>
</dbReference>
<dbReference type="InterPro" id="IPR053842">
    <property type="entry name" value="NikA-like"/>
</dbReference>
<proteinExistence type="predicted"/>
<protein>
    <submittedName>
        <fullName evidence="2">Plasmid mobilization relaxosome protein MobC</fullName>
    </submittedName>
</protein>
<evidence type="ECO:0000313" key="3">
    <source>
        <dbReference type="Proteomes" id="UP000536442"/>
    </source>
</evidence>
<dbReference type="EMBL" id="JABEVQ010000012">
    <property type="protein sequence ID" value="NWN92958.1"/>
    <property type="molecule type" value="Genomic_DNA"/>
</dbReference>
<feature type="region of interest" description="Disordered" evidence="1">
    <location>
        <begin position="1"/>
        <end position="25"/>
    </location>
</feature>
<sequence>MEKPKPKPRQSGRPPAGPALRKRTIGVRVSDDELEQLKAKARAAGLAPASLLRSAALDAELPPLPVPAINRQAYADLARLASNINQLARAANEGRAVVDADLLEQTRAELSRLRLALVGAG</sequence>
<evidence type="ECO:0000256" key="1">
    <source>
        <dbReference type="SAM" id="MobiDB-lite"/>
    </source>
</evidence>
<gene>
    <name evidence="2" type="primary">mobC</name>
    <name evidence="2" type="ORF">HLV39_15805</name>
</gene>